<evidence type="ECO:0000256" key="1">
    <source>
        <dbReference type="SAM" id="MobiDB-lite"/>
    </source>
</evidence>
<feature type="region of interest" description="Disordered" evidence="1">
    <location>
        <begin position="25"/>
        <end position="77"/>
    </location>
</feature>
<accession>A0AAV7S207</accession>
<evidence type="ECO:0000313" key="3">
    <source>
        <dbReference type="Proteomes" id="UP001066276"/>
    </source>
</evidence>
<dbReference type="Proteomes" id="UP001066276">
    <property type="component" value="Chromosome 5"/>
</dbReference>
<reference evidence="2" key="1">
    <citation type="journal article" date="2022" name="bioRxiv">
        <title>Sequencing and chromosome-scale assembly of the giantPleurodeles waltlgenome.</title>
        <authorList>
            <person name="Brown T."/>
            <person name="Elewa A."/>
            <person name="Iarovenko S."/>
            <person name="Subramanian E."/>
            <person name="Araus A.J."/>
            <person name="Petzold A."/>
            <person name="Susuki M."/>
            <person name="Suzuki K.-i.T."/>
            <person name="Hayashi T."/>
            <person name="Toyoda A."/>
            <person name="Oliveira C."/>
            <person name="Osipova E."/>
            <person name="Leigh N.D."/>
            <person name="Simon A."/>
            <person name="Yun M.H."/>
        </authorList>
    </citation>
    <scope>NUCLEOTIDE SEQUENCE</scope>
    <source>
        <strain evidence="2">20211129_DDA</strain>
        <tissue evidence="2">Liver</tissue>
    </source>
</reference>
<organism evidence="2 3">
    <name type="scientific">Pleurodeles waltl</name>
    <name type="common">Iberian ribbed newt</name>
    <dbReference type="NCBI Taxonomy" id="8319"/>
    <lineage>
        <taxon>Eukaryota</taxon>
        <taxon>Metazoa</taxon>
        <taxon>Chordata</taxon>
        <taxon>Craniata</taxon>
        <taxon>Vertebrata</taxon>
        <taxon>Euteleostomi</taxon>
        <taxon>Amphibia</taxon>
        <taxon>Batrachia</taxon>
        <taxon>Caudata</taxon>
        <taxon>Salamandroidea</taxon>
        <taxon>Salamandridae</taxon>
        <taxon>Pleurodelinae</taxon>
        <taxon>Pleurodeles</taxon>
    </lineage>
</organism>
<feature type="compositionally biased region" description="Basic and acidic residues" evidence="1">
    <location>
        <begin position="30"/>
        <end position="39"/>
    </location>
</feature>
<proteinExistence type="predicted"/>
<dbReference type="EMBL" id="JANPWB010000009">
    <property type="protein sequence ID" value="KAJ1157068.1"/>
    <property type="molecule type" value="Genomic_DNA"/>
</dbReference>
<evidence type="ECO:0000313" key="2">
    <source>
        <dbReference type="EMBL" id="KAJ1157068.1"/>
    </source>
</evidence>
<protein>
    <submittedName>
        <fullName evidence="2">Uncharacterized protein</fullName>
    </submittedName>
</protein>
<comment type="caution">
    <text evidence="2">The sequence shown here is derived from an EMBL/GenBank/DDBJ whole genome shotgun (WGS) entry which is preliminary data.</text>
</comment>
<name>A0AAV7S207_PLEWA</name>
<sequence>MSSEGPRAMTRFPVELGEHISVLVLPSATPEERSERGRNDQTVAARVPPRSVLVLPSATPEERSERGRNDQTVAARVPPRYAFGDRGHTLKRIKLTVFPATLFSLAYFTLTKTWRGKQSP</sequence>
<feature type="compositionally biased region" description="Basic and acidic residues" evidence="1">
    <location>
        <begin position="60"/>
        <end position="69"/>
    </location>
</feature>
<dbReference type="AlphaFoldDB" id="A0AAV7S207"/>
<keyword evidence="3" id="KW-1185">Reference proteome</keyword>
<gene>
    <name evidence="2" type="ORF">NDU88_009783</name>
</gene>